<protein>
    <submittedName>
        <fullName evidence="1">Uncharacterized protein</fullName>
    </submittedName>
</protein>
<reference evidence="1 2" key="1">
    <citation type="submission" date="2016-12" db="EMBL/GenBank/DDBJ databases">
        <title>The genomes of Aspergillus section Nigri reveals drivers in fungal speciation.</title>
        <authorList>
            <consortium name="DOE Joint Genome Institute"/>
            <person name="Vesth T.C."/>
            <person name="Nybo J."/>
            <person name="Theobald S."/>
            <person name="Brandl J."/>
            <person name="Frisvad J.C."/>
            <person name="Nielsen K.F."/>
            <person name="Lyhne E.K."/>
            <person name="Kogle M.E."/>
            <person name="Kuo A."/>
            <person name="Riley R."/>
            <person name="Clum A."/>
            <person name="Nolan M."/>
            <person name="Lipzen A."/>
            <person name="Salamov A."/>
            <person name="Henrissat B."/>
            <person name="Wiebenga A."/>
            <person name="De Vries R.P."/>
            <person name="Grigoriev I.V."/>
            <person name="Mortensen U.H."/>
            <person name="Andersen M.R."/>
            <person name="Baker S.E."/>
        </authorList>
    </citation>
    <scope>NUCLEOTIDE SEQUENCE [LARGE SCALE GENOMIC DNA]</scope>
    <source>
        <strain evidence="1 2">IBT 23096</strain>
    </source>
</reference>
<comment type="caution">
    <text evidence="1">The sequence shown here is derived from an EMBL/GenBank/DDBJ whole genome shotgun (WGS) entry which is preliminary data.</text>
</comment>
<dbReference type="Proteomes" id="UP000234275">
    <property type="component" value="Unassembled WGS sequence"/>
</dbReference>
<dbReference type="GeneID" id="36557096"/>
<keyword evidence="2" id="KW-1185">Reference proteome</keyword>
<organism evidence="1 2">
    <name type="scientific">Aspergillus steynii IBT 23096</name>
    <dbReference type="NCBI Taxonomy" id="1392250"/>
    <lineage>
        <taxon>Eukaryota</taxon>
        <taxon>Fungi</taxon>
        <taxon>Dikarya</taxon>
        <taxon>Ascomycota</taxon>
        <taxon>Pezizomycotina</taxon>
        <taxon>Eurotiomycetes</taxon>
        <taxon>Eurotiomycetidae</taxon>
        <taxon>Eurotiales</taxon>
        <taxon>Aspergillaceae</taxon>
        <taxon>Aspergillus</taxon>
        <taxon>Aspergillus subgen. Circumdati</taxon>
    </lineage>
</organism>
<dbReference type="AlphaFoldDB" id="A0A2I2G4P2"/>
<sequence>MALSIVQMMDIDPESQKSLESLQEAIKQAVVKKIENDNVQYLNQILDTAVAPLLKSLKLDVSRNRLRKGLANSSRST</sequence>
<dbReference type="EMBL" id="MSFO01000005">
    <property type="protein sequence ID" value="PLB47839.1"/>
    <property type="molecule type" value="Genomic_DNA"/>
</dbReference>
<evidence type="ECO:0000313" key="1">
    <source>
        <dbReference type="EMBL" id="PLB47839.1"/>
    </source>
</evidence>
<gene>
    <name evidence="1" type="ORF">P170DRAFT_437573</name>
</gene>
<evidence type="ECO:0000313" key="2">
    <source>
        <dbReference type="Proteomes" id="UP000234275"/>
    </source>
</evidence>
<accession>A0A2I2G4P2</accession>
<name>A0A2I2G4P2_9EURO</name>
<dbReference type="RefSeq" id="XP_024703141.1">
    <property type="nucleotide sequence ID" value="XM_024849397.1"/>
</dbReference>
<dbReference type="VEuPathDB" id="FungiDB:P170DRAFT_437573"/>
<proteinExistence type="predicted"/>